<dbReference type="SMART" id="SM01193">
    <property type="entry name" value="Enolase_N"/>
    <property type="match status" value="1"/>
</dbReference>
<organism evidence="18 19">
    <name type="scientific">Geobacillus kaustophilus GBlys</name>
    <dbReference type="NCBI Taxonomy" id="1337888"/>
    <lineage>
        <taxon>Bacteria</taxon>
        <taxon>Bacillati</taxon>
        <taxon>Bacillota</taxon>
        <taxon>Bacilli</taxon>
        <taxon>Bacillales</taxon>
        <taxon>Anoxybacillaceae</taxon>
        <taxon>Geobacillus</taxon>
        <taxon>Geobacillus thermoleovorans group</taxon>
    </lineage>
</organism>
<dbReference type="Pfam" id="PF00113">
    <property type="entry name" value="Enolase_C"/>
    <property type="match status" value="1"/>
</dbReference>
<dbReference type="SFLD" id="SFLDG00178">
    <property type="entry name" value="enolase"/>
    <property type="match status" value="1"/>
</dbReference>
<dbReference type="PROSITE" id="PS00164">
    <property type="entry name" value="ENOLASE"/>
    <property type="match status" value="1"/>
</dbReference>
<dbReference type="InterPro" id="IPR020809">
    <property type="entry name" value="Enolase_CS"/>
</dbReference>
<evidence type="ECO:0000256" key="3">
    <source>
        <dbReference type="ARBA" id="ARBA00012058"/>
    </source>
</evidence>
<feature type="binding site" evidence="14">
    <location>
        <begin position="379"/>
        <end position="382"/>
    </location>
    <ligand>
        <name>substrate</name>
    </ligand>
</feature>
<evidence type="ECO:0000259" key="16">
    <source>
        <dbReference type="SMART" id="SM01192"/>
    </source>
</evidence>
<feature type="binding site" evidence="14">
    <location>
        <position position="327"/>
    </location>
    <ligand>
        <name>substrate</name>
    </ligand>
</feature>
<evidence type="ECO:0000256" key="2">
    <source>
        <dbReference type="ARBA" id="ARBA00009604"/>
    </source>
</evidence>
<comment type="subcellular location">
    <subcellularLocation>
        <location evidence="12">Cytoplasm</location>
    </subcellularLocation>
    <subcellularLocation>
        <location evidence="12">Secreted</location>
    </subcellularLocation>
    <subcellularLocation>
        <location evidence="12">Cell surface</location>
    </subcellularLocation>
    <text evidence="12">Fractions of enolase are present in both the cytoplasm and on the cell surface.</text>
</comment>
<comment type="function">
    <text evidence="12">Catalyzes the reversible conversion of 2-phosphoglycerate (2-PG) into phosphoenolpyruvate (PEP). It is essential for the degradation of carbohydrates via glycolysis.</text>
</comment>
<dbReference type="SUPFAM" id="SSF51604">
    <property type="entry name" value="Enolase C-terminal domain-like"/>
    <property type="match status" value="1"/>
</dbReference>
<feature type="domain" description="Enolase C-terminal TIM barrel" evidence="16">
    <location>
        <begin position="152"/>
        <end position="440"/>
    </location>
</feature>
<evidence type="ECO:0000256" key="13">
    <source>
        <dbReference type="PIRSR" id="PIRSR001400-1"/>
    </source>
</evidence>
<keyword evidence="5 12" id="KW-0963">Cytoplasm</keyword>
<evidence type="ECO:0000259" key="17">
    <source>
        <dbReference type="SMART" id="SM01193"/>
    </source>
</evidence>
<feature type="binding site" evidence="12">
    <location>
        <position position="381"/>
    </location>
    <ligand>
        <name>(2R)-2-phosphoglycerate</name>
        <dbReference type="ChEBI" id="CHEBI:58289"/>
    </ligand>
</feature>
<feature type="domain" description="Enolase N-terminal" evidence="17">
    <location>
        <begin position="17"/>
        <end position="147"/>
    </location>
</feature>
<dbReference type="FunFam" id="3.20.20.120:FF:000001">
    <property type="entry name" value="Enolase"/>
    <property type="match status" value="1"/>
</dbReference>
<reference evidence="19" key="1">
    <citation type="journal article" date="2013" name="Genome">
        <title>Draft Genome Sequence of Geobacillus kaustophilus GBlys, a Lysogenic Strain with Bacteriophage phiOH2.</title>
        <authorList>
            <person name="Doi K."/>
            <person name="Mori K."/>
            <person name="Martono H."/>
            <person name="Nagayoshi Y."/>
            <person name="Fujino Y."/>
            <person name="Tashiro K."/>
            <person name="Kuhara S."/>
            <person name="Ohshima T."/>
        </authorList>
    </citation>
    <scope>NUCLEOTIDE SEQUENCE [LARGE SCALE GENOMIC DNA]</scope>
    <source>
        <strain evidence="19">GBlys</strain>
    </source>
</reference>
<keyword evidence="10 12" id="KW-0456">Lyase</keyword>
<dbReference type="GO" id="GO:0000015">
    <property type="term" value="C:phosphopyruvate hydratase complex"/>
    <property type="evidence" value="ECO:0007669"/>
    <property type="project" value="InterPro"/>
</dbReference>
<evidence type="ECO:0000256" key="12">
    <source>
        <dbReference type="HAMAP-Rule" id="MF_00318"/>
    </source>
</evidence>
<dbReference type="Pfam" id="PF03952">
    <property type="entry name" value="Enolase_N"/>
    <property type="match status" value="1"/>
</dbReference>
<dbReference type="Gene3D" id="3.30.390.10">
    <property type="entry name" value="Enolase-like, N-terminal domain"/>
    <property type="match status" value="1"/>
</dbReference>
<keyword evidence="7 12" id="KW-0479">Metal-binding</keyword>
<dbReference type="PRINTS" id="PR00148">
    <property type="entry name" value="ENOLASE"/>
</dbReference>
<dbReference type="InterPro" id="IPR000941">
    <property type="entry name" value="Enolase"/>
</dbReference>
<protein>
    <recommendedName>
        <fullName evidence="4 12">Enolase</fullName>
        <ecNumber evidence="3 12">4.2.1.11</ecNumber>
    </recommendedName>
    <alternativeName>
        <fullName evidence="12">2-phospho-D-glycerate hydro-lyase</fullName>
    </alternativeName>
    <alternativeName>
        <fullName evidence="12">2-phosphoglycerate dehydratase</fullName>
    </alternativeName>
</protein>
<comment type="similarity">
    <text evidence="2 12">Belongs to the enolase family.</text>
</comment>
<feature type="binding site" evidence="12 15">
    <location>
        <position position="327"/>
    </location>
    <ligand>
        <name>Mg(2+)</name>
        <dbReference type="ChEBI" id="CHEBI:18420"/>
    </ligand>
</feature>
<dbReference type="PIRSF" id="PIRSF001400">
    <property type="entry name" value="Enolase"/>
    <property type="match status" value="1"/>
</dbReference>
<comment type="cofactor">
    <cofactor evidence="12">
        <name>Mg(2+)</name>
        <dbReference type="ChEBI" id="CHEBI:18420"/>
    </cofactor>
    <text evidence="12">Binds a second Mg(2+) ion via substrate during catalysis.</text>
</comment>
<keyword evidence="8 12" id="KW-0460">Magnesium</keyword>
<dbReference type="GO" id="GO:0006096">
    <property type="term" value="P:glycolytic process"/>
    <property type="evidence" value="ECO:0007669"/>
    <property type="project" value="UniProtKB-UniRule"/>
</dbReference>
<gene>
    <name evidence="12" type="primary">eno</name>
    <name evidence="18" type="ORF">GBL_3056</name>
</gene>
<feature type="binding site" evidence="12">
    <location>
        <position position="176"/>
    </location>
    <ligand>
        <name>(2R)-2-phosphoglycerate</name>
        <dbReference type="ChEBI" id="CHEBI:58289"/>
    </ligand>
</feature>
<dbReference type="PANTHER" id="PTHR11902">
    <property type="entry name" value="ENOLASE"/>
    <property type="match status" value="1"/>
</dbReference>
<evidence type="ECO:0000256" key="11">
    <source>
        <dbReference type="ARBA" id="ARBA00048951"/>
    </source>
</evidence>
<evidence type="ECO:0000256" key="15">
    <source>
        <dbReference type="PIRSR" id="PIRSR001400-3"/>
    </source>
</evidence>
<feature type="active site" description="Proton acceptor" evidence="12 13">
    <location>
        <position position="352"/>
    </location>
</feature>
<dbReference type="SFLD" id="SFLDS00001">
    <property type="entry name" value="Enolase"/>
    <property type="match status" value="1"/>
</dbReference>
<dbReference type="FunFam" id="3.30.390.10:FF:000001">
    <property type="entry name" value="Enolase"/>
    <property type="match status" value="1"/>
</dbReference>
<dbReference type="GO" id="GO:0005576">
    <property type="term" value="C:extracellular region"/>
    <property type="evidence" value="ECO:0007669"/>
    <property type="project" value="UniProtKB-SubCell"/>
</dbReference>
<evidence type="ECO:0000256" key="1">
    <source>
        <dbReference type="ARBA" id="ARBA00005031"/>
    </source>
</evidence>
<comment type="catalytic activity">
    <reaction evidence="11">
        <text>(2R)-2-phosphoglycerate = phosphoenolpyruvate + H2O</text>
        <dbReference type="Rhea" id="RHEA:10164"/>
        <dbReference type="ChEBI" id="CHEBI:15377"/>
        <dbReference type="ChEBI" id="CHEBI:58289"/>
        <dbReference type="ChEBI" id="CHEBI:58702"/>
        <dbReference type="EC" id="4.2.1.11"/>
    </reaction>
    <physiologicalReaction direction="left-to-right" evidence="11">
        <dbReference type="Rhea" id="RHEA:10165"/>
    </physiologicalReaction>
</comment>
<evidence type="ECO:0000256" key="14">
    <source>
        <dbReference type="PIRSR" id="PIRSR001400-2"/>
    </source>
</evidence>
<dbReference type="Proteomes" id="UP000016424">
    <property type="component" value="Unassembled WGS sequence"/>
</dbReference>
<keyword evidence="18" id="KW-0670">Pyruvate</keyword>
<evidence type="ECO:0000256" key="5">
    <source>
        <dbReference type="ARBA" id="ARBA00022490"/>
    </source>
</evidence>
<evidence type="ECO:0000256" key="8">
    <source>
        <dbReference type="ARBA" id="ARBA00022842"/>
    </source>
</evidence>
<dbReference type="InterPro" id="IPR020811">
    <property type="entry name" value="Enolase_N"/>
</dbReference>
<evidence type="ECO:0000313" key="18">
    <source>
        <dbReference type="EMBL" id="GAD14839.1"/>
    </source>
</evidence>
<feature type="binding site" evidence="12 15">
    <location>
        <position position="300"/>
    </location>
    <ligand>
        <name>Mg(2+)</name>
        <dbReference type="ChEBI" id="CHEBI:18420"/>
    </ligand>
</feature>
<dbReference type="InterPro" id="IPR036849">
    <property type="entry name" value="Enolase-like_C_sf"/>
</dbReference>
<dbReference type="SFLD" id="SFLDF00002">
    <property type="entry name" value="enolase"/>
    <property type="match status" value="1"/>
</dbReference>
<feature type="binding site" evidence="12">
    <location>
        <position position="403"/>
    </location>
    <ligand>
        <name>(2R)-2-phosphoglycerate</name>
        <dbReference type="ChEBI" id="CHEBI:58289"/>
    </ligand>
</feature>
<dbReference type="GO" id="GO:0004634">
    <property type="term" value="F:phosphopyruvate hydratase activity"/>
    <property type="evidence" value="ECO:0007669"/>
    <property type="project" value="UniProtKB-UniRule"/>
</dbReference>
<dbReference type="GO" id="GO:0000287">
    <property type="term" value="F:magnesium ion binding"/>
    <property type="evidence" value="ECO:0007669"/>
    <property type="project" value="UniProtKB-UniRule"/>
</dbReference>
<comment type="cofactor">
    <cofactor evidence="15">
        <name>Mg(2+)</name>
        <dbReference type="ChEBI" id="CHEBI:18420"/>
    </cofactor>
    <text evidence="15">Mg(2+) is required for catalysis and for stabilizing the dimer.</text>
</comment>
<dbReference type="GO" id="GO:0009986">
    <property type="term" value="C:cell surface"/>
    <property type="evidence" value="ECO:0007669"/>
    <property type="project" value="UniProtKB-SubCell"/>
</dbReference>
<evidence type="ECO:0000256" key="7">
    <source>
        <dbReference type="ARBA" id="ARBA00022723"/>
    </source>
</evidence>
<dbReference type="CDD" id="cd03313">
    <property type="entry name" value="enolase"/>
    <property type="match status" value="1"/>
</dbReference>
<keyword evidence="6 12" id="KW-0964">Secreted</keyword>
<sequence length="443" mass="48251">MILRKRYEKECVPMSAIIDVYAREVLDSRGNPTVEVEVYTEDGGFGRALVPSGASTGEYEAVELRDGDKNRYLGKGVLKAVENVNEIIAPEIIGLEVADQVAIDRKLIELDGTENKSKLGANAILGVSLAVARAAADELGLPLYQYLGGFNAKTLPVPMMNILNGGAHADNNVDIQEFMIMPVGAESFREALRMGAEIFHSLKAVLKAKGYNTAVGDEGGFAPNLKSNEEALQTIIEAIEKAGYKPGEQVMLAMDVASSELYNKEDGKYHLEGEGVVKTSEEMVAWYEELVSKYPIISIEDGLDENDWEGHKLLTERLGKKVQLVGDDLFVTNTKKLAEGIEKGVGNSILIKVNQIGTLTETFDAIEMAKRAGYTAVVSHRSGETEDSTIADIAVATNAGQIKTGAPSRTDRVAKYNQLLRIEDELGHTAIYQGIRSFYNLKK</sequence>
<evidence type="ECO:0000256" key="10">
    <source>
        <dbReference type="ARBA" id="ARBA00023239"/>
    </source>
</evidence>
<accession>U2Y675</accession>
<dbReference type="InterPro" id="IPR029017">
    <property type="entry name" value="Enolase-like_N"/>
</dbReference>
<dbReference type="UniPathway" id="UPA00109">
    <property type="reaction ID" value="UER00187"/>
</dbReference>
<feature type="binding site" evidence="12 15">
    <location>
        <position position="255"/>
    </location>
    <ligand>
        <name>Mg(2+)</name>
        <dbReference type="ChEBI" id="CHEBI:18420"/>
    </ligand>
</feature>
<evidence type="ECO:0000313" key="19">
    <source>
        <dbReference type="Proteomes" id="UP000016424"/>
    </source>
</evidence>
<dbReference type="EMBL" id="BASG01000041">
    <property type="protein sequence ID" value="GAD14839.1"/>
    <property type="molecule type" value="Genomic_DNA"/>
</dbReference>
<evidence type="ECO:0000256" key="9">
    <source>
        <dbReference type="ARBA" id="ARBA00023152"/>
    </source>
</evidence>
<dbReference type="Gene3D" id="3.20.20.120">
    <property type="entry name" value="Enolase-like C-terminal domain"/>
    <property type="match status" value="1"/>
</dbReference>
<feature type="binding site" evidence="14">
    <location>
        <position position="403"/>
    </location>
    <ligand>
        <name>substrate</name>
    </ligand>
</feature>
<dbReference type="EC" id="4.2.1.11" evidence="3 12"/>
<feature type="active site" description="Proton donor" evidence="12 13">
    <location>
        <position position="218"/>
    </location>
</feature>
<dbReference type="AlphaFoldDB" id="U2Y675"/>
<dbReference type="SUPFAM" id="SSF54826">
    <property type="entry name" value="Enolase N-terminal domain-like"/>
    <property type="match status" value="1"/>
</dbReference>
<dbReference type="NCBIfam" id="TIGR01060">
    <property type="entry name" value="eno"/>
    <property type="match status" value="1"/>
</dbReference>
<feature type="binding site" evidence="12">
    <location>
        <position position="382"/>
    </location>
    <ligand>
        <name>(2R)-2-phosphoglycerate</name>
        <dbReference type="ChEBI" id="CHEBI:58289"/>
    </ligand>
</feature>
<comment type="caution">
    <text evidence="18">The sequence shown here is derived from an EMBL/GenBank/DDBJ whole genome shotgun (WGS) entry which is preliminary data.</text>
</comment>
<feature type="binding site" evidence="14">
    <location>
        <position position="168"/>
    </location>
    <ligand>
        <name>substrate</name>
    </ligand>
</feature>
<keyword evidence="9 12" id="KW-0324">Glycolysis</keyword>
<evidence type="ECO:0000256" key="6">
    <source>
        <dbReference type="ARBA" id="ARBA00022525"/>
    </source>
</evidence>
<dbReference type="HAMAP" id="MF_00318">
    <property type="entry name" value="Enolase"/>
    <property type="match status" value="1"/>
</dbReference>
<proteinExistence type="inferred from homology"/>
<comment type="pathway">
    <text evidence="1 12">Carbohydrate degradation; glycolysis; pyruvate from D-glyceraldehyde 3-phosphate: step 4/5.</text>
</comment>
<dbReference type="SMART" id="SM01192">
    <property type="entry name" value="Enolase_C"/>
    <property type="match status" value="1"/>
</dbReference>
<dbReference type="InterPro" id="IPR020810">
    <property type="entry name" value="Enolase_C"/>
</dbReference>
<name>U2Y675_GEOKU</name>
<feature type="binding site" evidence="14">
    <location>
        <position position="300"/>
    </location>
    <ligand>
        <name>substrate</name>
    </ligand>
</feature>
<dbReference type="PANTHER" id="PTHR11902:SF1">
    <property type="entry name" value="ENOLASE"/>
    <property type="match status" value="1"/>
</dbReference>
<feature type="binding site" evidence="14">
    <location>
        <position position="177"/>
    </location>
    <ligand>
        <name>substrate</name>
    </ligand>
</feature>
<feature type="binding site" evidence="12">
    <location>
        <position position="352"/>
    </location>
    <ligand>
        <name>(2R)-2-phosphoglycerate</name>
        <dbReference type="ChEBI" id="CHEBI:58289"/>
    </ligand>
</feature>
<evidence type="ECO:0000256" key="4">
    <source>
        <dbReference type="ARBA" id="ARBA00017068"/>
    </source>
</evidence>